<dbReference type="PANTHER" id="PTHR43767">
    <property type="entry name" value="LONG-CHAIN-FATTY-ACID--COA LIGASE"/>
    <property type="match status" value="1"/>
</dbReference>
<name>A0A1Y5RKD3_9RHOB</name>
<feature type="domain" description="AMP-binding enzyme C-terminal" evidence="2">
    <location>
        <begin position="420"/>
        <end position="495"/>
    </location>
</feature>
<dbReference type="EC" id="6.2.1.3" evidence="3"/>
<dbReference type="AlphaFoldDB" id="A0A1Y5RKD3"/>
<dbReference type="Gene3D" id="3.30.300.30">
    <property type="match status" value="1"/>
</dbReference>
<dbReference type="EMBL" id="FWFO01000001">
    <property type="protein sequence ID" value="SLN19576.1"/>
    <property type="molecule type" value="Genomic_DNA"/>
</dbReference>
<dbReference type="RefSeq" id="WP_085796213.1">
    <property type="nucleotide sequence ID" value="NZ_FWFO01000001.1"/>
</dbReference>
<dbReference type="SUPFAM" id="SSF56801">
    <property type="entry name" value="Acetyl-CoA synthetase-like"/>
    <property type="match status" value="1"/>
</dbReference>
<gene>
    <name evidence="3" type="primary">lcfB_2</name>
    <name evidence="3" type="ORF">TRL7639_00446</name>
</gene>
<proteinExistence type="predicted"/>
<evidence type="ECO:0000313" key="4">
    <source>
        <dbReference type="Proteomes" id="UP000193077"/>
    </source>
</evidence>
<reference evidence="3 4" key="1">
    <citation type="submission" date="2017-03" db="EMBL/GenBank/DDBJ databases">
        <authorList>
            <person name="Afonso C.L."/>
            <person name="Miller P.J."/>
            <person name="Scott M.A."/>
            <person name="Spackman E."/>
            <person name="Goraichik I."/>
            <person name="Dimitrov K.M."/>
            <person name="Suarez D.L."/>
            <person name="Swayne D.E."/>
        </authorList>
    </citation>
    <scope>NUCLEOTIDE SEQUENCE [LARGE SCALE GENOMIC DNA]</scope>
    <source>
        <strain evidence="3 4">CECT 7639</strain>
    </source>
</reference>
<dbReference type="InterPro" id="IPR000873">
    <property type="entry name" value="AMP-dep_synth/lig_dom"/>
</dbReference>
<dbReference type="Proteomes" id="UP000193077">
    <property type="component" value="Unassembled WGS sequence"/>
</dbReference>
<accession>A0A1Y5RKD3</accession>
<dbReference type="Pfam" id="PF00501">
    <property type="entry name" value="AMP-binding"/>
    <property type="match status" value="1"/>
</dbReference>
<keyword evidence="3" id="KW-0436">Ligase</keyword>
<dbReference type="Gene3D" id="3.40.50.12780">
    <property type="entry name" value="N-terminal domain of ligase-like"/>
    <property type="match status" value="1"/>
</dbReference>
<dbReference type="InterPro" id="IPR045851">
    <property type="entry name" value="AMP-bd_C_sf"/>
</dbReference>
<evidence type="ECO:0000259" key="2">
    <source>
        <dbReference type="Pfam" id="PF13193"/>
    </source>
</evidence>
<evidence type="ECO:0000313" key="3">
    <source>
        <dbReference type="EMBL" id="SLN19576.1"/>
    </source>
</evidence>
<dbReference type="InterPro" id="IPR025110">
    <property type="entry name" value="AMP-bd_C"/>
</dbReference>
<feature type="domain" description="AMP-dependent synthetase/ligase" evidence="1">
    <location>
        <begin position="11"/>
        <end position="370"/>
    </location>
</feature>
<sequence>MNLGNLVTRSALFWADRIALKDERIELTYAQLEERTNRLANALAGLGVVKGDRVAVLAWNRVEIAEAEVALLKGGIVRVPINARLSADEVAHVCKDSEVKVLLVDEGHLAAAQQAFNESDSLQTLLVMGEGGSYEDALDQAETDTVCADVTPDDIMVHHYTSGSSGVLKAAMHSLRNRRAILRKITFRSRLYPDQHETFLHVGPITHVSGMAIMPLLSQGHTNVILSRFDVDTYLSTLAAEKVTQTYLVPTMINRILAAPNRGDYDLSSLKLLRYGAAPISPARLREAVEFFGPILNQGYGAGEVCSSVTLLTEADHALAMNGRPELFSSCGRALFDTDVKVVDDEGNELPVGEAGELVVKGEDVMQGYYNAPELTAPVLKNGSYHTGDIAYIDETGYIFIIDRKKDMIVTGGFNVYPNEVEHALFERPEIFEACVVGVPDADLGEAVKAVVVARDGAEIDTDALIIHCIDKLGKFKKPHSVDVVAELPKNDAGKILRRQVRDGYWAGSDRKV</sequence>
<dbReference type="InterPro" id="IPR050237">
    <property type="entry name" value="ATP-dep_AMP-bd_enzyme"/>
</dbReference>
<evidence type="ECO:0000259" key="1">
    <source>
        <dbReference type="Pfam" id="PF00501"/>
    </source>
</evidence>
<protein>
    <submittedName>
        <fullName evidence="3">Long-chain-fatty-acid--CoA ligase</fullName>
        <ecNumber evidence="3">6.2.1.3</ecNumber>
    </submittedName>
</protein>
<keyword evidence="4" id="KW-1185">Reference proteome</keyword>
<dbReference type="Pfam" id="PF13193">
    <property type="entry name" value="AMP-binding_C"/>
    <property type="match status" value="1"/>
</dbReference>
<dbReference type="OrthoDB" id="9803968at2"/>
<dbReference type="GO" id="GO:0004467">
    <property type="term" value="F:long-chain fatty acid-CoA ligase activity"/>
    <property type="evidence" value="ECO:0007669"/>
    <property type="project" value="UniProtKB-EC"/>
</dbReference>
<organism evidence="3 4">
    <name type="scientific">Falsiruegeria litorea R37</name>
    <dbReference type="NCBI Taxonomy" id="1200284"/>
    <lineage>
        <taxon>Bacteria</taxon>
        <taxon>Pseudomonadati</taxon>
        <taxon>Pseudomonadota</taxon>
        <taxon>Alphaproteobacteria</taxon>
        <taxon>Rhodobacterales</taxon>
        <taxon>Roseobacteraceae</taxon>
        <taxon>Falsiruegeria</taxon>
    </lineage>
</organism>
<dbReference type="PANTHER" id="PTHR43767:SF7">
    <property type="entry name" value="MEDIUM_LONG-CHAIN-FATTY-ACID--COA LIGASE FADD8"/>
    <property type="match status" value="1"/>
</dbReference>
<dbReference type="InterPro" id="IPR042099">
    <property type="entry name" value="ANL_N_sf"/>
</dbReference>